<proteinExistence type="inferred from homology"/>
<evidence type="ECO:0000256" key="4">
    <source>
        <dbReference type="ARBA" id="ARBA00022475"/>
    </source>
</evidence>
<evidence type="ECO:0000256" key="10">
    <source>
        <dbReference type="SAM" id="SignalP"/>
    </source>
</evidence>
<keyword evidence="13" id="KW-1185">Reference proteome</keyword>
<dbReference type="Gene3D" id="3.30.1150.10">
    <property type="match status" value="1"/>
</dbReference>
<evidence type="ECO:0000256" key="9">
    <source>
        <dbReference type="ARBA" id="ARBA00023136"/>
    </source>
</evidence>
<dbReference type="InterPro" id="IPR006260">
    <property type="entry name" value="TonB/TolA_C"/>
</dbReference>
<gene>
    <name evidence="12" type="ORF">SAMN05444337_1366</name>
</gene>
<dbReference type="InterPro" id="IPR037682">
    <property type="entry name" value="TonB_C"/>
</dbReference>
<evidence type="ECO:0000313" key="12">
    <source>
        <dbReference type="EMBL" id="SHJ02863.1"/>
    </source>
</evidence>
<sequence length="156" mass="17945">MKYIYLLTLLFLSANSFSQEEKEVKKAIIKSNDSLNGKEIDVPFSIIEDIPIAPGCESVEKNKRMECFNAYMTEHIQKHFKYPKAAAKKNIQGKVLVTFIINKDGFVEQIETNGGHELLRQEAYRIIDNLPQFRPGLLRGKPVKVQYGLPITFRLR</sequence>
<dbReference type="Pfam" id="PF03544">
    <property type="entry name" value="TonB_C"/>
    <property type="match status" value="1"/>
</dbReference>
<evidence type="ECO:0000256" key="8">
    <source>
        <dbReference type="ARBA" id="ARBA00022989"/>
    </source>
</evidence>
<keyword evidence="10" id="KW-0732">Signal</keyword>
<feature type="chain" id="PRO_5012454969" evidence="10">
    <location>
        <begin position="19"/>
        <end position="156"/>
    </location>
</feature>
<evidence type="ECO:0000256" key="6">
    <source>
        <dbReference type="ARBA" id="ARBA00022692"/>
    </source>
</evidence>
<accession>A0A1M6FYS4</accession>
<dbReference type="GO" id="GO:0015031">
    <property type="term" value="P:protein transport"/>
    <property type="evidence" value="ECO:0007669"/>
    <property type="project" value="UniProtKB-KW"/>
</dbReference>
<keyword evidence="8" id="KW-1133">Transmembrane helix</keyword>
<dbReference type="OrthoDB" id="1522859at2"/>
<dbReference type="EMBL" id="FQZH01000001">
    <property type="protein sequence ID" value="SHJ02863.1"/>
    <property type="molecule type" value="Genomic_DNA"/>
</dbReference>
<feature type="domain" description="TonB C-terminal" evidence="11">
    <location>
        <begin position="67"/>
        <end position="156"/>
    </location>
</feature>
<reference evidence="12 13" key="1">
    <citation type="submission" date="2016-11" db="EMBL/GenBank/DDBJ databases">
        <authorList>
            <person name="Jaros S."/>
            <person name="Januszkiewicz K."/>
            <person name="Wedrychowicz H."/>
        </authorList>
    </citation>
    <scope>NUCLEOTIDE SEQUENCE [LARGE SCALE GENOMIC DNA]</scope>
    <source>
        <strain evidence="12 13">DSM 22807</strain>
    </source>
</reference>
<keyword evidence="9" id="KW-0472">Membrane</keyword>
<dbReference type="PANTHER" id="PTHR33446:SF2">
    <property type="entry name" value="PROTEIN TONB"/>
    <property type="match status" value="1"/>
</dbReference>
<evidence type="ECO:0000256" key="2">
    <source>
        <dbReference type="ARBA" id="ARBA00006555"/>
    </source>
</evidence>
<evidence type="ECO:0000313" key="13">
    <source>
        <dbReference type="Proteomes" id="UP000184232"/>
    </source>
</evidence>
<evidence type="ECO:0000256" key="3">
    <source>
        <dbReference type="ARBA" id="ARBA00022448"/>
    </source>
</evidence>
<protein>
    <submittedName>
        <fullName evidence="12">TonB family C-terminal domain-containing protein</fullName>
    </submittedName>
</protein>
<dbReference type="AlphaFoldDB" id="A0A1M6FYS4"/>
<keyword evidence="5" id="KW-0997">Cell inner membrane</keyword>
<evidence type="ECO:0000256" key="1">
    <source>
        <dbReference type="ARBA" id="ARBA00004383"/>
    </source>
</evidence>
<dbReference type="GO" id="GO:0098797">
    <property type="term" value="C:plasma membrane protein complex"/>
    <property type="evidence" value="ECO:0007669"/>
    <property type="project" value="TreeGrafter"/>
</dbReference>
<keyword evidence="4" id="KW-1003">Cell membrane</keyword>
<comment type="similarity">
    <text evidence="2">Belongs to the TonB family.</text>
</comment>
<dbReference type="NCBIfam" id="TIGR01352">
    <property type="entry name" value="tonB_Cterm"/>
    <property type="match status" value="1"/>
</dbReference>
<evidence type="ECO:0000256" key="7">
    <source>
        <dbReference type="ARBA" id="ARBA00022927"/>
    </source>
</evidence>
<keyword evidence="7" id="KW-0653">Protein transport</keyword>
<comment type="subcellular location">
    <subcellularLocation>
        <location evidence="1">Cell inner membrane</location>
        <topology evidence="1">Single-pass membrane protein</topology>
        <orientation evidence="1">Periplasmic side</orientation>
    </subcellularLocation>
</comment>
<feature type="signal peptide" evidence="10">
    <location>
        <begin position="1"/>
        <end position="18"/>
    </location>
</feature>
<dbReference type="GO" id="GO:0055085">
    <property type="term" value="P:transmembrane transport"/>
    <property type="evidence" value="ECO:0007669"/>
    <property type="project" value="InterPro"/>
</dbReference>
<name>A0A1M6FYS4_9FLAO</name>
<keyword evidence="3" id="KW-0813">Transport</keyword>
<organism evidence="12 13">
    <name type="scientific">Flavobacterium haoranii</name>
    <dbReference type="NCBI Taxonomy" id="683124"/>
    <lineage>
        <taxon>Bacteria</taxon>
        <taxon>Pseudomonadati</taxon>
        <taxon>Bacteroidota</taxon>
        <taxon>Flavobacteriia</taxon>
        <taxon>Flavobacteriales</taxon>
        <taxon>Flavobacteriaceae</taxon>
        <taxon>Flavobacterium</taxon>
    </lineage>
</organism>
<dbReference type="GO" id="GO:0031992">
    <property type="term" value="F:energy transducer activity"/>
    <property type="evidence" value="ECO:0007669"/>
    <property type="project" value="TreeGrafter"/>
</dbReference>
<evidence type="ECO:0000259" key="11">
    <source>
        <dbReference type="PROSITE" id="PS52015"/>
    </source>
</evidence>
<dbReference type="PANTHER" id="PTHR33446">
    <property type="entry name" value="PROTEIN TONB-RELATED"/>
    <property type="match status" value="1"/>
</dbReference>
<dbReference type="RefSeq" id="WP_072783262.1">
    <property type="nucleotide sequence ID" value="NZ_CP045292.1"/>
</dbReference>
<dbReference type="InterPro" id="IPR051045">
    <property type="entry name" value="TonB-dependent_transducer"/>
</dbReference>
<keyword evidence="6" id="KW-0812">Transmembrane</keyword>
<evidence type="ECO:0000256" key="5">
    <source>
        <dbReference type="ARBA" id="ARBA00022519"/>
    </source>
</evidence>
<dbReference type="STRING" id="683124.SAMN05444337_1366"/>
<dbReference type="Proteomes" id="UP000184232">
    <property type="component" value="Unassembled WGS sequence"/>
</dbReference>
<dbReference type="SUPFAM" id="SSF74653">
    <property type="entry name" value="TolA/TonB C-terminal domain"/>
    <property type="match status" value="1"/>
</dbReference>
<dbReference type="PROSITE" id="PS52015">
    <property type="entry name" value="TONB_CTD"/>
    <property type="match status" value="1"/>
</dbReference>